<dbReference type="Pfam" id="PF07890">
    <property type="entry name" value="Rrp15p"/>
    <property type="match status" value="1"/>
</dbReference>
<evidence type="ECO:0000313" key="3">
    <source>
        <dbReference type="Proteomes" id="UP000009168"/>
    </source>
</evidence>
<dbReference type="AlphaFoldDB" id="I7M907"/>
<reference evidence="3" key="1">
    <citation type="journal article" date="2006" name="PLoS Biol.">
        <title>Macronuclear genome sequence of the ciliate Tetrahymena thermophila, a model eukaryote.</title>
        <authorList>
            <person name="Eisen J.A."/>
            <person name="Coyne R.S."/>
            <person name="Wu M."/>
            <person name="Wu D."/>
            <person name="Thiagarajan M."/>
            <person name="Wortman J.R."/>
            <person name="Badger J.H."/>
            <person name="Ren Q."/>
            <person name="Amedeo P."/>
            <person name="Jones K.M."/>
            <person name="Tallon L.J."/>
            <person name="Delcher A.L."/>
            <person name="Salzberg S.L."/>
            <person name="Silva J.C."/>
            <person name="Haas B.J."/>
            <person name="Majoros W.H."/>
            <person name="Farzad M."/>
            <person name="Carlton J.M."/>
            <person name="Smith R.K. Jr."/>
            <person name="Garg J."/>
            <person name="Pearlman R.E."/>
            <person name="Karrer K.M."/>
            <person name="Sun L."/>
            <person name="Manning G."/>
            <person name="Elde N.C."/>
            <person name="Turkewitz A.P."/>
            <person name="Asai D.J."/>
            <person name="Wilkes D.E."/>
            <person name="Wang Y."/>
            <person name="Cai H."/>
            <person name="Collins K."/>
            <person name="Stewart B.A."/>
            <person name="Lee S.R."/>
            <person name="Wilamowska K."/>
            <person name="Weinberg Z."/>
            <person name="Ruzzo W.L."/>
            <person name="Wloga D."/>
            <person name="Gaertig J."/>
            <person name="Frankel J."/>
            <person name="Tsao C.-C."/>
            <person name="Gorovsky M.A."/>
            <person name="Keeling P.J."/>
            <person name="Waller R.F."/>
            <person name="Patron N.J."/>
            <person name="Cherry J.M."/>
            <person name="Stover N.A."/>
            <person name="Krieger C.J."/>
            <person name="del Toro C."/>
            <person name="Ryder H.F."/>
            <person name="Williamson S.C."/>
            <person name="Barbeau R.A."/>
            <person name="Hamilton E.P."/>
            <person name="Orias E."/>
        </authorList>
    </citation>
    <scope>NUCLEOTIDE SEQUENCE [LARGE SCALE GENOMIC DNA]</scope>
    <source>
        <strain evidence="3">SB210</strain>
    </source>
</reference>
<feature type="compositionally biased region" description="Polar residues" evidence="1">
    <location>
        <begin position="54"/>
        <end position="63"/>
    </location>
</feature>
<feature type="compositionally biased region" description="Basic residues" evidence="1">
    <location>
        <begin position="1"/>
        <end position="19"/>
    </location>
</feature>
<evidence type="ECO:0000313" key="2">
    <source>
        <dbReference type="EMBL" id="EAS00410.3"/>
    </source>
</evidence>
<dbReference type="GO" id="GO:0006364">
    <property type="term" value="P:rRNA processing"/>
    <property type="evidence" value="ECO:0007669"/>
    <property type="project" value="InterPro"/>
</dbReference>
<feature type="compositionally biased region" description="Basic and acidic residues" evidence="1">
    <location>
        <begin position="86"/>
        <end position="98"/>
    </location>
</feature>
<evidence type="ECO:0000256" key="1">
    <source>
        <dbReference type="SAM" id="MobiDB-lite"/>
    </source>
</evidence>
<dbReference type="HOGENOM" id="CLU_1357070_0_0_1"/>
<organism evidence="2 3">
    <name type="scientific">Tetrahymena thermophila (strain SB210)</name>
    <dbReference type="NCBI Taxonomy" id="312017"/>
    <lineage>
        <taxon>Eukaryota</taxon>
        <taxon>Sar</taxon>
        <taxon>Alveolata</taxon>
        <taxon>Ciliophora</taxon>
        <taxon>Intramacronucleata</taxon>
        <taxon>Oligohymenophorea</taxon>
        <taxon>Hymenostomatida</taxon>
        <taxon>Tetrahymenina</taxon>
        <taxon>Tetrahymenidae</taxon>
        <taxon>Tetrahymena</taxon>
    </lineage>
</organism>
<proteinExistence type="predicted"/>
<dbReference type="EMBL" id="GG662621">
    <property type="protein sequence ID" value="EAS00410.3"/>
    <property type="molecule type" value="Genomic_DNA"/>
</dbReference>
<feature type="compositionally biased region" description="Polar residues" evidence="1">
    <location>
        <begin position="32"/>
        <end position="42"/>
    </location>
</feature>
<dbReference type="Proteomes" id="UP000009168">
    <property type="component" value="Unassembled WGS sequence"/>
</dbReference>
<gene>
    <name evidence="2" type="ORF">TTHERM_00220830</name>
</gene>
<dbReference type="RefSeq" id="XP_001020655.3">
    <property type="nucleotide sequence ID" value="XM_001020655.3"/>
</dbReference>
<dbReference type="InterPro" id="IPR012459">
    <property type="entry name" value="Rrp15"/>
</dbReference>
<protein>
    <submittedName>
        <fullName evidence="2">Rrp15p protein</fullName>
    </submittedName>
</protein>
<dbReference type="GeneID" id="7833811"/>
<accession>I7M907</accession>
<name>I7M907_TETTS</name>
<feature type="region of interest" description="Disordered" evidence="1">
    <location>
        <begin position="1"/>
        <end position="101"/>
    </location>
</feature>
<sequence length="202" mass="23466">MKQKHRILSKKNKKVKQLMRRFQDDSDDEQVAQKNQHAQRQGQAIKKHDKNQTKKGQTEQIQPQLKRKGSDRTNDSFDVQNQSNNESDHGDDNMDGSKQKSTFSSVFSKILNQDVKKTTSNNPIFSDFNKPLKKVRSELRRERENLLKKKIKELKERRGHVLPQSSPDGALYEKELKIQAAKGIIKILEAVKNYQDQEGIEN</sequence>
<dbReference type="KEGG" id="tet:TTHERM_00220830"/>
<keyword evidence="3" id="KW-1185">Reference proteome</keyword>
<dbReference type="OrthoDB" id="10634263at2759"/>
<dbReference type="InParanoid" id="I7M907"/>
<feature type="compositionally biased region" description="Polar residues" evidence="1">
    <location>
        <begin position="76"/>
        <end position="85"/>
    </location>
</feature>
<dbReference type="OMA" id="DMRQKQN"/>